<proteinExistence type="predicted"/>
<evidence type="ECO:0000259" key="1">
    <source>
        <dbReference type="Pfam" id="PF08241"/>
    </source>
</evidence>
<dbReference type="EMBL" id="JBHUCP010000001">
    <property type="protein sequence ID" value="MFD1528165.1"/>
    <property type="molecule type" value="Genomic_DNA"/>
</dbReference>
<evidence type="ECO:0000313" key="3">
    <source>
        <dbReference type="Proteomes" id="UP001597145"/>
    </source>
</evidence>
<keyword evidence="2" id="KW-0808">Transferase</keyword>
<dbReference type="InterPro" id="IPR013216">
    <property type="entry name" value="Methyltransf_11"/>
</dbReference>
<reference evidence="3" key="1">
    <citation type="journal article" date="2019" name="Int. J. Syst. Evol. Microbiol.">
        <title>The Global Catalogue of Microorganisms (GCM) 10K type strain sequencing project: providing services to taxonomists for standard genome sequencing and annotation.</title>
        <authorList>
            <consortium name="The Broad Institute Genomics Platform"/>
            <consortium name="The Broad Institute Genome Sequencing Center for Infectious Disease"/>
            <person name="Wu L."/>
            <person name="Ma J."/>
        </authorList>
    </citation>
    <scope>NUCLEOTIDE SEQUENCE [LARGE SCALE GENOMIC DNA]</scope>
    <source>
        <strain evidence="3">JCM 12165</strain>
    </source>
</reference>
<feature type="domain" description="Methyltransferase type 11" evidence="1">
    <location>
        <begin position="29"/>
        <end position="76"/>
    </location>
</feature>
<dbReference type="Pfam" id="PF08241">
    <property type="entry name" value="Methyltransf_11"/>
    <property type="match status" value="1"/>
</dbReference>
<keyword evidence="2" id="KW-0489">Methyltransferase</keyword>
<accession>A0ABW4FBX6</accession>
<comment type="caution">
    <text evidence="2">The sequence shown here is derived from an EMBL/GenBank/DDBJ whole genome shotgun (WGS) entry which is preliminary data.</text>
</comment>
<dbReference type="GO" id="GO:0008168">
    <property type="term" value="F:methyltransferase activity"/>
    <property type="evidence" value="ECO:0007669"/>
    <property type="project" value="UniProtKB-KW"/>
</dbReference>
<dbReference type="SUPFAM" id="SSF53335">
    <property type="entry name" value="S-adenosyl-L-methionine-dependent methyltransferases"/>
    <property type="match status" value="1"/>
</dbReference>
<name>A0ABW4FBX6_9PSEU</name>
<keyword evidence="3" id="KW-1185">Reference proteome</keyword>
<dbReference type="Gene3D" id="3.40.50.150">
    <property type="entry name" value="Vaccinia Virus protein VP39"/>
    <property type="match status" value="1"/>
</dbReference>
<dbReference type="GO" id="GO:0032259">
    <property type="term" value="P:methylation"/>
    <property type="evidence" value="ECO:0007669"/>
    <property type="project" value="UniProtKB-KW"/>
</dbReference>
<dbReference type="RefSeq" id="WP_343972465.1">
    <property type="nucleotide sequence ID" value="NZ_BAAAJG010000003.1"/>
</dbReference>
<gene>
    <name evidence="2" type="ORF">ACFSCY_01780</name>
</gene>
<evidence type="ECO:0000313" key="2">
    <source>
        <dbReference type="EMBL" id="MFD1528165.1"/>
    </source>
</evidence>
<dbReference type="InterPro" id="IPR029063">
    <property type="entry name" value="SAM-dependent_MTases_sf"/>
</dbReference>
<dbReference type="Proteomes" id="UP001597145">
    <property type="component" value="Unassembled WGS sequence"/>
</dbReference>
<protein>
    <submittedName>
        <fullName evidence="2">Class I SAM-dependent methyltransferase</fullName>
    </submittedName>
</protein>
<organism evidence="2 3">
    <name type="scientific">Pseudonocardia aurantiaca</name>
    <dbReference type="NCBI Taxonomy" id="75290"/>
    <lineage>
        <taxon>Bacteria</taxon>
        <taxon>Bacillati</taxon>
        <taxon>Actinomycetota</taxon>
        <taxon>Actinomycetes</taxon>
        <taxon>Pseudonocardiales</taxon>
        <taxon>Pseudonocardiaceae</taxon>
        <taxon>Pseudonocardia</taxon>
    </lineage>
</organism>
<sequence>MKVEIGAGEKPHPDYDLHLDLLALPDIEVRCAIDRLPFATGSIEALRANHVLEHQSYELVPETLQEWARVLRSGARIDIGVPDARFVAEQWVRGEIDTAEANHWILGGHSERAAHKGTDERGVPLWIWNAHHTMFDAESLRTAVEKHFVVDELFTYDVRNLRIYARKP</sequence>